<comment type="subcellular location">
    <subcellularLocation>
        <location evidence="1">Membrane</location>
    </subcellularLocation>
</comment>
<evidence type="ECO:0000256" key="5">
    <source>
        <dbReference type="SAM" id="Phobius"/>
    </source>
</evidence>
<proteinExistence type="predicted"/>
<dbReference type="AlphaFoldDB" id="W5NND5"/>
<evidence type="ECO:0000256" key="1">
    <source>
        <dbReference type="ARBA" id="ARBA00004370"/>
    </source>
</evidence>
<reference evidence="8" key="1">
    <citation type="submission" date="2011-12" db="EMBL/GenBank/DDBJ databases">
        <title>The Draft Genome of Lepisosteus oculatus.</title>
        <authorList>
            <consortium name="The Broad Institute Genome Assembly &amp; Analysis Group"/>
            <consortium name="Computational R&amp;D Group"/>
            <consortium name="and Sequencing Platform"/>
            <person name="Di Palma F."/>
            <person name="Alfoldi J."/>
            <person name="Johnson J."/>
            <person name="Berlin A."/>
            <person name="Gnerre S."/>
            <person name="Jaffe D."/>
            <person name="MacCallum I."/>
            <person name="Young S."/>
            <person name="Walker B.J."/>
            <person name="Lander E.S."/>
            <person name="Lindblad-Toh K."/>
        </authorList>
    </citation>
    <scope>NUCLEOTIDE SEQUENCE [LARGE SCALE GENOMIC DNA]</scope>
</reference>
<dbReference type="PANTHER" id="PTHR26451:SF998">
    <property type="entry name" value="ODORANT RECEPTOR-RELATED"/>
    <property type="match status" value="1"/>
</dbReference>
<dbReference type="Ensembl" id="ENSLOCT00000022185.1">
    <property type="protein sequence ID" value="ENSLOCP00000022144.1"/>
    <property type="gene ID" value="ENSLOCG00000018043.1"/>
</dbReference>
<feature type="transmembrane region" description="Helical" evidence="5">
    <location>
        <begin position="87"/>
        <end position="117"/>
    </location>
</feature>
<dbReference type="Proteomes" id="UP000018468">
    <property type="component" value="Linkage group LG3"/>
</dbReference>
<dbReference type="Gene3D" id="1.20.1070.10">
    <property type="entry name" value="Rhodopsin 7-helix transmembrane proteins"/>
    <property type="match status" value="1"/>
</dbReference>
<accession>W5NND5</accession>
<dbReference type="Bgee" id="ENSLOCG00000018043">
    <property type="expression patterns" value="Expressed in camera-type eye and 6 other cell types or tissues"/>
</dbReference>
<dbReference type="InterPro" id="IPR017452">
    <property type="entry name" value="GPCR_Rhodpsn_7TM"/>
</dbReference>
<feature type="transmembrane region" description="Helical" evidence="5">
    <location>
        <begin position="195"/>
        <end position="216"/>
    </location>
</feature>
<protein>
    <recommendedName>
        <fullName evidence="6">G-protein coupled receptors family 1 profile domain-containing protein</fullName>
    </recommendedName>
</protein>
<reference evidence="7" key="3">
    <citation type="submission" date="2025-09" db="UniProtKB">
        <authorList>
            <consortium name="Ensembl"/>
        </authorList>
    </citation>
    <scope>IDENTIFICATION</scope>
</reference>
<feature type="transmembrane region" description="Helical" evidence="5">
    <location>
        <begin position="138"/>
        <end position="159"/>
    </location>
</feature>
<name>W5NND5_LEPOC</name>
<keyword evidence="8" id="KW-1185">Reference proteome</keyword>
<keyword evidence="4 5" id="KW-0472">Membrane</keyword>
<keyword evidence="3 5" id="KW-1133">Transmembrane helix</keyword>
<dbReference type="HOGENOM" id="CLU_077059_0_0_1"/>
<feature type="transmembrane region" description="Helical" evidence="5">
    <location>
        <begin position="23"/>
        <end position="47"/>
    </location>
</feature>
<dbReference type="CDD" id="cd00637">
    <property type="entry name" value="7tm_classA_rhodopsin-like"/>
    <property type="match status" value="1"/>
</dbReference>
<feature type="transmembrane region" description="Helical" evidence="5">
    <location>
        <begin position="59"/>
        <end position="81"/>
    </location>
</feature>
<evidence type="ECO:0000259" key="6">
    <source>
        <dbReference type="PROSITE" id="PS50262"/>
    </source>
</evidence>
<feature type="transmembrane region" description="Helical" evidence="5">
    <location>
        <begin position="237"/>
        <end position="258"/>
    </location>
</feature>
<dbReference type="FunFam" id="1.20.1070.10:FF:000096">
    <property type="entry name" value="Odorant receptor 131-2"/>
    <property type="match status" value="1"/>
</dbReference>
<dbReference type="GO" id="GO:0004930">
    <property type="term" value="F:G protein-coupled receptor activity"/>
    <property type="evidence" value="ECO:0007669"/>
    <property type="project" value="InterPro"/>
</dbReference>
<dbReference type="GO" id="GO:0004984">
    <property type="term" value="F:olfactory receptor activity"/>
    <property type="evidence" value="ECO:0000318"/>
    <property type="project" value="GO_Central"/>
</dbReference>
<organism evidence="7 8">
    <name type="scientific">Lepisosteus oculatus</name>
    <name type="common">Spotted gar</name>
    <dbReference type="NCBI Taxonomy" id="7918"/>
    <lineage>
        <taxon>Eukaryota</taxon>
        <taxon>Metazoa</taxon>
        <taxon>Chordata</taxon>
        <taxon>Craniata</taxon>
        <taxon>Vertebrata</taxon>
        <taxon>Euteleostomi</taxon>
        <taxon>Actinopterygii</taxon>
        <taxon>Neopterygii</taxon>
        <taxon>Holostei</taxon>
        <taxon>Semionotiformes</taxon>
        <taxon>Lepisosteidae</taxon>
        <taxon>Lepisosteus</taxon>
    </lineage>
</organism>
<dbReference type="InterPro" id="IPR000276">
    <property type="entry name" value="GPCR_Rhodpsn"/>
</dbReference>
<evidence type="ECO:0000256" key="4">
    <source>
        <dbReference type="ARBA" id="ARBA00023136"/>
    </source>
</evidence>
<dbReference type="PANTHER" id="PTHR26451">
    <property type="entry name" value="G_PROTEIN_RECEP_F1_2 DOMAIN-CONTAINING PROTEIN"/>
    <property type="match status" value="1"/>
</dbReference>
<sequence length="314" mass="35330">MQNTSYPGNSTDFPPGVSVTKDLWPVIVLAFSGSACYCNVGVLLAVTVGRPAWQEEPRFPFLVAMLCSDMMLILCSRGLLLLGHYNILITVVPCQILLMLCKFCFNNATLSLAWMVIERYIAICYPLKCAILLSPHRVNLVIMGNGILSGCLVMIHVILTNLSTEEVNYELGMICHSESKVYGSNFEKEALVVRYFGHAFCISFLLTMIIFAYLRIGNVIVKASTKEKGSAVRAQKTILLHAIQMLLYMAFHFYPVLYRTMYQSVSGTHLMRLFNLLCFDVPRVLAPLIYGLKDEEIKPRVLVFLCCCLFKVHP</sequence>
<dbReference type="EMBL" id="AHAT01013957">
    <property type="status" value="NOT_ANNOTATED_CDS"/>
    <property type="molecule type" value="Genomic_DNA"/>
</dbReference>
<dbReference type="PROSITE" id="PS50262">
    <property type="entry name" value="G_PROTEIN_RECEP_F1_2"/>
    <property type="match status" value="1"/>
</dbReference>
<dbReference type="GO" id="GO:0016020">
    <property type="term" value="C:membrane"/>
    <property type="evidence" value="ECO:0000318"/>
    <property type="project" value="GO_Central"/>
</dbReference>
<evidence type="ECO:0000313" key="7">
    <source>
        <dbReference type="Ensembl" id="ENSLOCP00000022144.1"/>
    </source>
</evidence>
<dbReference type="Pfam" id="PF00001">
    <property type="entry name" value="7tm_1"/>
    <property type="match status" value="1"/>
</dbReference>
<evidence type="ECO:0000256" key="2">
    <source>
        <dbReference type="ARBA" id="ARBA00022692"/>
    </source>
</evidence>
<reference evidence="7" key="2">
    <citation type="submission" date="2025-08" db="UniProtKB">
        <authorList>
            <consortium name="Ensembl"/>
        </authorList>
    </citation>
    <scope>IDENTIFICATION</scope>
</reference>
<dbReference type="SUPFAM" id="SSF81321">
    <property type="entry name" value="Family A G protein-coupled receptor-like"/>
    <property type="match status" value="1"/>
</dbReference>
<feature type="domain" description="G-protein coupled receptors family 1 profile" evidence="6">
    <location>
        <begin position="38"/>
        <end position="290"/>
    </location>
</feature>
<dbReference type="InParanoid" id="W5NND5"/>
<dbReference type="GO" id="GO:0005549">
    <property type="term" value="F:odorant binding"/>
    <property type="evidence" value="ECO:0000318"/>
    <property type="project" value="GO_Central"/>
</dbReference>
<evidence type="ECO:0000256" key="3">
    <source>
        <dbReference type="ARBA" id="ARBA00022989"/>
    </source>
</evidence>
<dbReference type="GO" id="GO:0050911">
    <property type="term" value="P:detection of chemical stimulus involved in sensory perception of smell"/>
    <property type="evidence" value="ECO:0000318"/>
    <property type="project" value="GO_Central"/>
</dbReference>
<evidence type="ECO:0000313" key="8">
    <source>
        <dbReference type="Proteomes" id="UP000018468"/>
    </source>
</evidence>
<dbReference type="InterPro" id="IPR052921">
    <property type="entry name" value="GPCR1_Superfamily_Member"/>
</dbReference>
<keyword evidence="2 5" id="KW-0812">Transmembrane</keyword>